<comment type="caution">
    <text evidence="7">The sequence shown here is derived from an EMBL/GenBank/DDBJ whole genome shotgun (WGS) entry which is preliminary data.</text>
</comment>
<dbReference type="PANTHER" id="PTHR30461:SF2">
    <property type="entry name" value="SERINE RECOMBINASE PINE-RELATED"/>
    <property type="match status" value="1"/>
</dbReference>
<keyword evidence="4" id="KW-0238">DNA-binding</keyword>
<dbReference type="InterPro" id="IPR050639">
    <property type="entry name" value="SSR_resolvase"/>
</dbReference>
<dbReference type="GO" id="GO:0003677">
    <property type="term" value="F:DNA binding"/>
    <property type="evidence" value="ECO:0007669"/>
    <property type="project" value="UniProtKB-KW"/>
</dbReference>
<keyword evidence="5" id="KW-0233">DNA recombination</keyword>
<dbReference type="OrthoDB" id="2290206at2"/>
<dbReference type="GO" id="GO:0015074">
    <property type="term" value="P:DNA integration"/>
    <property type="evidence" value="ECO:0007669"/>
    <property type="project" value="UniProtKB-KW"/>
</dbReference>
<dbReference type="Pfam" id="PF13384">
    <property type="entry name" value="HTH_23"/>
    <property type="match status" value="1"/>
</dbReference>
<comment type="similarity">
    <text evidence="1">Belongs to the site-specific recombinase resolvase family.</text>
</comment>
<dbReference type="CDD" id="cd03768">
    <property type="entry name" value="SR_ResInv"/>
    <property type="match status" value="1"/>
</dbReference>
<proteinExistence type="inferred from homology"/>
<sequence length="196" mass="22133">MRVGYARVSRREKQNLSLQVRALEKEGCVKIFKDTCSGKTTDRPALQAMLSYLRPGDEVVVWRTDRLGRDTQDLLSLTDQFSRRGVVLRSITEPIYNTTGATGRLLLQFIAVISEFERNVIAERTKAGLEAARARGIKLGRKRALTKEQALHINKALDQSDLSIQEAADMFSVSRSTVARIRRDYLSARKQSFQSS</sequence>
<keyword evidence="3" id="KW-0230">DNA invertase</keyword>
<evidence type="ECO:0000256" key="3">
    <source>
        <dbReference type="ARBA" id="ARBA00023100"/>
    </source>
</evidence>
<evidence type="ECO:0000256" key="5">
    <source>
        <dbReference type="ARBA" id="ARBA00023172"/>
    </source>
</evidence>
<dbReference type="PROSITE" id="PS51736">
    <property type="entry name" value="RECOMBINASES_3"/>
    <property type="match status" value="1"/>
</dbReference>
<dbReference type="GO" id="GO:0000150">
    <property type="term" value="F:DNA strand exchange activity"/>
    <property type="evidence" value="ECO:0007669"/>
    <property type="project" value="UniProtKB-KW"/>
</dbReference>
<dbReference type="Proteomes" id="UP000075377">
    <property type="component" value="Unassembled WGS sequence"/>
</dbReference>
<evidence type="ECO:0000256" key="1">
    <source>
        <dbReference type="ARBA" id="ARBA00009913"/>
    </source>
</evidence>
<name>A0A149UML2_9PROT</name>
<dbReference type="FunFam" id="3.40.50.1390:FF:000001">
    <property type="entry name" value="DNA recombinase"/>
    <property type="match status" value="1"/>
</dbReference>
<keyword evidence="2" id="KW-0229">DNA integration</keyword>
<protein>
    <submittedName>
        <fullName evidence="7">Resolvase</fullName>
    </submittedName>
</protein>
<dbReference type="PANTHER" id="PTHR30461">
    <property type="entry name" value="DNA-INVERTASE FROM LAMBDOID PROPHAGE"/>
    <property type="match status" value="1"/>
</dbReference>
<evidence type="ECO:0000313" key="8">
    <source>
        <dbReference type="Proteomes" id="UP000075377"/>
    </source>
</evidence>
<organism evidence="7 8">
    <name type="scientific">Acetobacter malorum</name>
    <dbReference type="NCBI Taxonomy" id="178901"/>
    <lineage>
        <taxon>Bacteria</taxon>
        <taxon>Pseudomonadati</taxon>
        <taxon>Pseudomonadota</taxon>
        <taxon>Alphaproteobacteria</taxon>
        <taxon>Acetobacterales</taxon>
        <taxon>Acetobacteraceae</taxon>
        <taxon>Acetobacter</taxon>
    </lineage>
</organism>
<dbReference type="SUPFAM" id="SSF53041">
    <property type="entry name" value="Resolvase-like"/>
    <property type="match status" value="1"/>
</dbReference>
<accession>A0A149UML2</accession>
<dbReference type="PATRIC" id="fig|178901.14.peg.554"/>
<evidence type="ECO:0000256" key="4">
    <source>
        <dbReference type="ARBA" id="ARBA00023125"/>
    </source>
</evidence>
<dbReference type="AlphaFoldDB" id="A0A149UML2"/>
<dbReference type="InterPro" id="IPR036162">
    <property type="entry name" value="Resolvase-like_N_sf"/>
</dbReference>
<dbReference type="Pfam" id="PF00239">
    <property type="entry name" value="Resolvase"/>
    <property type="match status" value="1"/>
</dbReference>
<dbReference type="EMBL" id="LHZX01000296">
    <property type="protein sequence ID" value="KXV69063.1"/>
    <property type="molecule type" value="Genomic_DNA"/>
</dbReference>
<evidence type="ECO:0000313" key="7">
    <source>
        <dbReference type="EMBL" id="KXV69063.1"/>
    </source>
</evidence>
<feature type="domain" description="Resolvase/invertase-type recombinase catalytic" evidence="6">
    <location>
        <begin position="1"/>
        <end position="136"/>
    </location>
</feature>
<dbReference type="InterPro" id="IPR006119">
    <property type="entry name" value="Resolv_N"/>
</dbReference>
<gene>
    <name evidence="7" type="ORF">AD951_08390</name>
</gene>
<dbReference type="Gene3D" id="3.40.50.1390">
    <property type="entry name" value="Resolvase, N-terminal catalytic domain"/>
    <property type="match status" value="1"/>
</dbReference>
<evidence type="ECO:0000259" key="6">
    <source>
        <dbReference type="PROSITE" id="PS51736"/>
    </source>
</evidence>
<dbReference type="SMART" id="SM00857">
    <property type="entry name" value="Resolvase"/>
    <property type="match status" value="1"/>
</dbReference>
<reference evidence="7 8" key="1">
    <citation type="submission" date="2015-06" db="EMBL/GenBank/DDBJ databases">
        <title>Improved classification and identification of acetic acid bacteria using matrix-assisted laser desorption/ionization time-of-flight mass spectrometry; Gluconobacter nephelii and Gluconobacter uchimurae are later heterotypic synonyms of Gluconobacter japonicus and Gluconobacter oxydans, respectively.</title>
        <authorList>
            <person name="Li L."/>
            <person name="Cleenwerck I."/>
            <person name="De Vuyst L."/>
            <person name="Vandamme P."/>
        </authorList>
    </citation>
    <scope>NUCLEOTIDE SEQUENCE [LARGE SCALE GENOMIC DNA]</scope>
    <source>
        <strain evidence="7 8">LMG 1699</strain>
    </source>
</reference>
<evidence type="ECO:0000256" key="2">
    <source>
        <dbReference type="ARBA" id="ARBA00022908"/>
    </source>
</evidence>